<dbReference type="InterPro" id="IPR050121">
    <property type="entry name" value="Cytochrome_P450_monoxygenase"/>
</dbReference>
<dbReference type="SUPFAM" id="SSF48264">
    <property type="entry name" value="Cytochrome P450"/>
    <property type="match status" value="1"/>
</dbReference>
<evidence type="ECO:0000256" key="2">
    <source>
        <dbReference type="ARBA" id="ARBA00022723"/>
    </source>
</evidence>
<sequence>MRALMDRASDPSFSLPSDGCPVRAPLSRAVATSDFPPSTNYGNMLLTLFAGHDTTGHTMTWLIFELARHPAHQAELRREVDGFFCGLAGREPEYRDLAHLPFLDRCITEVLRLWPAVASGTYRQLQFDDAVTGPDGRPVALPRGTLVQIVNWSRHRNPDLWSADADHFNPHREFAPQELARVGCPGAAISPESERFSPFAHAPRTCLGRNFAQMEMRLISKKGATFGAAPGTADYHGLDVATMGPMDLERTTKHWWGERRYTGLKMFARPRETAAS</sequence>
<dbReference type="PRINTS" id="PR00385">
    <property type="entry name" value="P450"/>
</dbReference>
<proteinExistence type="inferred from homology"/>
<gene>
    <name evidence="4" type="ORF">PCOR1329_LOCUS61108</name>
</gene>
<reference evidence="4" key="1">
    <citation type="submission" date="2023-10" db="EMBL/GenBank/DDBJ databases">
        <authorList>
            <person name="Chen Y."/>
            <person name="Shah S."/>
            <person name="Dougan E. K."/>
            <person name="Thang M."/>
            <person name="Chan C."/>
        </authorList>
    </citation>
    <scope>NUCLEOTIDE SEQUENCE [LARGE SCALE GENOMIC DNA]</scope>
</reference>
<comment type="caution">
    <text evidence="4">The sequence shown here is derived from an EMBL/GenBank/DDBJ whole genome shotgun (WGS) entry which is preliminary data.</text>
</comment>
<organism evidence="4 5">
    <name type="scientific">Prorocentrum cordatum</name>
    <dbReference type="NCBI Taxonomy" id="2364126"/>
    <lineage>
        <taxon>Eukaryota</taxon>
        <taxon>Sar</taxon>
        <taxon>Alveolata</taxon>
        <taxon>Dinophyceae</taxon>
        <taxon>Prorocentrales</taxon>
        <taxon>Prorocentraceae</taxon>
        <taxon>Prorocentrum</taxon>
    </lineage>
</organism>
<keyword evidence="3" id="KW-0408">Iron</keyword>
<evidence type="ECO:0008006" key="6">
    <source>
        <dbReference type="Google" id="ProtNLM"/>
    </source>
</evidence>
<dbReference type="Pfam" id="PF00067">
    <property type="entry name" value="p450"/>
    <property type="match status" value="1"/>
</dbReference>
<dbReference type="Gene3D" id="1.10.630.10">
    <property type="entry name" value="Cytochrome P450"/>
    <property type="match status" value="1"/>
</dbReference>
<protein>
    <recommendedName>
        <fullName evidence="6">Cytochrome P450</fullName>
    </recommendedName>
</protein>
<keyword evidence="2" id="KW-0479">Metal-binding</keyword>
<dbReference type="PANTHER" id="PTHR24305:SF166">
    <property type="entry name" value="CYTOCHROME P450 12A4, MITOCHONDRIAL-RELATED"/>
    <property type="match status" value="1"/>
</dbReference>
<evidence type="ECO:0000256" key="1">
    <source>
        <dbReference type="ARBA" id="ARBA00010617"/>
    </source>
</evidence>
<dbReference type="PRINTS" id="PR00465">
    <property type="entry name" value="EP450IV"/>
</dbReference>
<comment type="similarity">
    <text evidence="1">Belongs to the cytochrome P450 family.</text>
</comment>
<dbReference type="InterPro" id="IPR036396">
    <property type="entry name" value="Cyt_P450_sf"/>
</dbReference>
<evidence type="ECO:0000313" key="4">
    <source>
        <dbReference type="EMBL" id="CAK0876918.1"/>
    </source>
</evidence>
<evidence type="ECO:0000313" key="5">
    <source>
        <dbReference type="Proteomes" id="UP001189429"/>
    </source>
</evidence>
<name>A0ABN9VV03_9DINO</name>
<dbReference type="PANTHER" id="PTHR24305">
    <property type="entry name" value="CYTOCHROME P450"/>
    <property type="match status" value="1"/>
</dbReference>
<dbReference type="EMBL" id="CAUYUJ010017680">
    <property type="protein sequence ID" value="CAK0876918.1"/>
    <property type="molecule type" value="Genomic_DNA"/>
</dbReference>
<dbReference type="InterPro" id="IPR001128">
    <property type="entry name" value="Cyt_P450"/>
</dbReference>
<dbReference type="InterPro" id="IPR002403">
    <property type="entry name" value="Cyt_P450_E_grp-IV"/>
</dbReference>
<evidence type="ECO:0000256" key="3">
    <source>
        <dbReference type="ARBA" id="ARBA00023004"/>
    </source>
</evidence>
<dbReference type="Proteomes" id="UP001189429">
    <property type="component" value="Unassembled WGS sequence"/>
</dbReference>
<keyword evidence="5" id="KW-1185">Reference proteome</keyword>
<accession>A0ABN9VV03</accession>